<accession>Q0UH82</accession>
<dbReference type="KEGG" id="pno:SNOG_08882"/>
<evidence type="ECO:0000256" key="2">
    <source>
        <dbReference type="ARBA" id="ARBA00022771"/>
    </source>
</evidence>
<evidence type="ECO:0000256" key="3">
    <source>
        <dbReference type="ARBA" id="ARBA00022833"/>
    </source>
</evidence>
<dbReference type="PROSITE" id="PS50089">
    <property type="entry name" value="ZF_RING_2"/>
    <property type="match status" value="1"/>
</dbReference>
<dbReference type="eggNOG" id="ENOG502T53A">
    <property type="taxonomic scope" value="Eukaryota"/>
</dbReference>
<dbReference type="GeneID" id="5976085"/>
<dbReference type="VEuPathDB" id="FungiDB:JI435_088820"/>
<reference evidence="7" key="1">
    <citation type="journal article" date="2007" name="Plant Cell">
        <title>Dothideomycete-plant interactions illuminated by genome sequencing and EST analysis of the wheat pathogen Stagonospora nodorum.</title>
        <authorList>
            <person name="Hane J.K."/>
            <person name="Lowe R.G."/>
            <person name="Solomon P.S."/>
            <person name="Tan K.C."/>
            <person name="Schoch C.L."/>
            <person name="Spatafora J.W."/>
            <person name="Crous P.W."/>
            <person name="Kodira C."/>
            <person name="Birren B.W."/>
            <person name="Galagan J.E."/>
            <person name="Torriani S.F."/>
            <person name="McDonald B.A."/>
            <person name="Oliver R.P."/>
        </authorList>
    </citation>
    <scope>NUCLEOTIDE SEQUENCE [LARGE SCALE GENOMIC DNA]</scope>
    <source>
        <strain evidence="7">SN15 / ATCC MYA-4574 / FGSC 10173</strain>
    </source>
</reference>
<evidence type="ECO:0000313" key="7">
    <source>
        <dbReference type="Proteomes" id="UP000001055"/>
    </source>
</evidence>
<dbReference type="PROSITE" id="PS00518">
    <property type="entry name" value="ZF_RING_1"/>
    <property type="match status" value="1"/>
</dbReference>
<dbReference type="SUPFAM" id="SSF57850">
    <property type="entry name" value="RING/U-box"/>
    <property type="match status" value="1"/>
</dbReference>
<dbReference type="HOGENOM" id="CLU_685326_0_0_1"/>
<dbReference type="GO" id="GO:0016567">
    <property type="term" value="P:protein ubiquitination"/>
    <property type="evidence" value="ECO:0000318"/>
    <property type="project" value="GO_Central"/>
</dbReference>
<organism evidence="6 7">
    <name type="scientific">Phaeosphaeria nodorum (strain SN15 / ATCC MYA-4574 / FGSC 10173)</name>
    <name type="common">Glume blotch fungus</name>
    <name type="synonym">Parastagonospora nodorum</name>
    <dbReference type="NCBI Taxonomy" id="321614"/>
    <lineage>
        <taxon>Eukaryota</taxon>
        <taxon>Fungi</taxon>
        <taxon>Dikarya</taxon>
        <taxon>Ascomycota</taxon>
        <taxon>Pezizomycotina</taxon>
        <taxon>Dothideomycetes</taxon>
        <taxon>Pleosporomycetidae</taxon>
        <taxon>Pleosporales</taxon>
        <taxon>Pleosporineae</taxon>
        <taxon>Phaeosphaeriaceae</taxon>
        <taxon>Parastagonospora</taxon>
    </lineage>
</organism>
<dbReference type="OMA" id="QHVESAF"/>
<dbReference type="SMART" id="SM00184">
    <property type="entry name" value="RING"/>
    <property type="match status" value="1"/>
</dbReference>
<dbReference type="InParanoid" id="Q0UH82"/>
<dbReference type="Proteomes" id="UP000001055">
    <property type="component" value="Unassembled WGS sequence"/>
</dbReference>
<evidence type="ECO:0000256" key="1">
    <source>
        <dbReference type="ARBA" id="ARBA00022723"/>
    </source>
</evidence>
<keyword evidence="2 4" id="KW-0863">Zinc-finger</keyword>
<dbReference type="RefSeq" id="XP_001799186.1">
    <property type="nucleotide sequence ID" value="XM_001799134.1"/>
</dbReference>
<gene>
    <name evidence="6" type="ORF">SNOG_08882</name>
</gene>
<protein>
    <recommendedName>
        <fullName evidence="5">RING-type domain-containing protein</fullName>
    </recommendedName>
</protein>
<dbReference type="GO" id="GO:0008270">
    <property type="term" value="F:zinc ion binding"/>
    <property type="evidence" value="ECO:0007669"/>
    <property type="project" value="UniProtKB-KW"/>
</dbReference>
<proteinExistence type="predicted"/>
<dbReference type="InterPro" id="IPR017907">
    <property type="entry name" value="Znf_RING_CS"/>
</dbReference>
<evidence type="ECO:0000259" key="5">
    <source>
        <dbReference type="PROSITE" id="PS50089"/>
    </source>
</evidence>
<dbReference type="GO" id="GO:0061630">
    <property type="term" value="F:ubiquitin protein ligase activity"/>
    <property type="evidence" value="ECO:0000318"/>
    <property type="project" value="GO_Central"/>
</dbReference>
<evidence type="ECO:0000313" key="6">
    <source>
        <dbReference type="EMBL" id="EAT84050.1"/>
    </source>
</evidence>
<dbReference type="AlphaFoldDB" id="Q0UH82"/>
<sequence>MPAVVAAFGQPYINKAIINMSFSQSQAAHARLPEGLCAMWAVIVVARLDAKLPSWDQAAELEANRDGRWASWARSAFEDFALTFSDYQPDVGWTVVPTSVANSLLGELVRTASNYYQDSDREFMQLCTMLREFHRKLHIHRAVSLGSFAYSMQESIHDLVRQLLDPSVSEIIITVNTMTANMSANDLSPAVDEYVQAQASILTNNIEVFVRQQTSLILRGETDLCSDGIVDAIRAPLRDHVREALNRLMAGFQSISSKEIDMGDFEARFMLSVFFRDVARFFSYASPLLRHYWEPDFHSSDADDSDGIIIDDGDRVWYWQEYELSELEDVLTGPENVDIDRVSIPVTVLQPFDCSICLDQHTEIRQLNACSHAFCGECLSSQLQTHHPGRYTCASCRAGLLI</sequence>
<feature type="domain" description="RING-type" evidence="5">
    <location>
        <begin position="354"/>
        <end position="397"/>
    </location>
</feature>
<dbReference type="Gene3D" id="3.30.40.10">
    <property type="entry name" value="Zinc/RING finger domain, C3HC4 (zinc finger)"/>
    <property type="match status" value="1"/>
</dbReference>
<evidence type="ECO:0000256" key="4">
    <source>
        <dbReference type="PROSITE-ProRule" id="PRU00175"/>
    </source>
</evidence>
<dbReference type="InterPro" id="IPR001841">
    <property type="entry name" value="Znf_RING"/>
</dbReference>
<dbReference type="EMBL" id="CH445337">
    <property type="protein sequence ID" value="EAT84050.1"/>
    <property type="molecule type" value="Genomic_DNA"/>
</dbReference>
<keyword evidence="1" id="KW-0479">Metal-binding</keyword>
<name>Q0UH82_PHANO</name>
<dbReference type="InterPro" id="IPR013083">
    <property type="entry name" value="Znf_RING/FYVE/PHD"/>
</dbReference>
<keyword evidence="3" id="KW-0862">Zinc</keyword>